<dbReference type="Proteomes" id="UP000055590">
    <property type="component" value="Chromosome"/>
</dbReference>
<dbReference type="KEGG" id="vin:AKJ08_0839"/>
<dbReference type="PATRIC" id="fig|1391653.3.peg.863"/>
<dbReference type="GO" id="GO:0005829">
    <property type="term" value="C:cytosol"/>
    <property type="evidence" value="ECO:0007669"/>
    <property type="project" value="TreeGrafter"/>
</dbReference>
<dbReference type="GO" id="GO:0004536">
    <property type="term" value="F:DNA nuclease activity"/>
    <property type="evidence" value="ECO:0007669"/>
    <property type="project" value="InterPro"/>
</dbReference>
<dbReference type="STRING" id="1391653.AKJ08_0839"/>
<dbReference type="PROSITE" id="PS01090">
    <property type="entry name" value="TATD_2"/>
    <property type="match status" value="1"/>
</dbReference>
<evidence type="ECO:0000313" key="6">
    <source>
        <dbReference type="Proteomes" id="UP000055590"/>
    </source>
</evidence>
<evidence type="ECO:0000256" key="1">
    <source>
        <dbReference type="ARBA" id="ARBA00009275"/>
    </source>
</evidence>
<dbReference type="InterPro" id="IPR001130">
    <property type="entry name" value="TatD-like"/>
</dbReference>
<dbReference type="Gene3D" id="3.20.20.140">
    <property type="entry name" value="Metal-dependent hydrolases"/>
    <property type="match status" value="1"/>
</dbReference>
<evidence type="ECO:0000256" key="3">
    <source>
        <dbReference type="ARBA" id="ARBA00022801"/>
    </source>
</evidence>
<evidence type="ECO:0000256" key="4">
    <source>
        <dbReference type="PIRSR" id="PIRSR005902-1"/>
    </source>
</evidence>
<feature type="binding site" evidence="4">
    <location>
        <position position="205"/>
    </location>
    <ligand>
        <name>a divalent metal cation</name>
        <dbReference type="ChEBI" id="CHEBI:60240"/>
        <label>1</label>
    </ligand>
</feature>
<name>A0A0K1PAC3_9BACT</name>
<dbReference type="Pfam" id="PF01026">
    <property type="entry name" value="TatD_DNase"/>
    <property type="match status" value="1"/>
</dbReference>
<dbReference type="GO" id="GO:0046872">
    <property type="term" value="F:metal ion binding"/>
    <property type="evidence" value="ECO:0007669"/>
    <property type="project" value="UniProtKB-KW"/>
</dbReference>
<dbReference type="SUPFAM" id="SSF51556">
    <property type="entry name" value="Metallo-dependent hydrolases"/>
    <property type="match status" value="1"/>
</dbReference>
<comment type="similarity">
    <text evidence="1">Belongs to the metallo-dependent hydrolases superfamily. TatD-type hydrolase family.</text>
</comment>
<evidence type="ECO:0000256" key="2">
    <source>
        <dbReference type="ARBA" id="ARBA00022723"/>
    </source>
</evidence>
<feature type="binding site" evidence="4">
    <location>
        <position position="9"/>
    </location>
    <ligand>
        <name>a divalent metal cation</name>
        <dbReference type="ChEBI" id="CHEBI:60240"/>
        <label>1</label>
    </ligand>
</feature>
<feature type="binding site" evidence="4">
    <location>
        <position position="155"/>
    </location>
    <ligand>
        <name>a divalent metal cation</name>
        <dbReference type="ChEBI" id="CHEBI:60240"/>
        <label>2</label>
    </ligand>
</feature>
<keyword evidence="3" id="KW-0378">Hydrolase</keyword>
<reference evidence="5 6" key="1">
    <citation type="submission" date="2015-08" db="EMBL/GenBank/DDBJ databases">
        <authorList>
            <person name="Babu N.S."/>
            <person name="Beckwith C.J."/>
            <person name="Beseler K.G."/>
            <person name="Brison A."/>
            <person name="Carone J.V."/>
            <person name="Caskin T.P."/>
            <person name="Diamond M."/>
            <person name="Durham M.E."/>
            <person name="Foxe J.M."/>
            <person name="Go M."/>
            <person name="Henderson B.A."/>
            <person name="Jones I.B."/>
            <person name="McGettigan J.A."/>
            <person name="Micheletti S.J."/>
            <person name="Nasrallah M.E."/>
            <person name="Ortiz D."/>
            <person name="Piller C.R."/>
            <person name="Privatt S.R."/>
            <person name="Schneider S.L."/>
            <person name="Sharp S."/>
            <person name="Smith T.C."/>
            <person name="Stanton J.D."/>
            <person name="Ullery H.E."/>
            <person name="Wilson R.J."/>
            <person name="Serrano M.G."/>
            <person name="Buck G."/>
            <person name="Lee V."/>
            <person name="Wang Y."/>
            <person name="Carvalho R."/>
            <person name="Voegtly L."/>
            <person name="Shi R."/>
            <person name="Duckworth R."/>
            <person name="Johnson A."/>
            <person name="Loviza R."/>
            <person name="Walstead R."/>
            <person name="Shah Z."/>
            <person name="Kiflezghi M."/>
            <person name="Wade K."/>
            <person name="Ball S.L."/>
            <person name="Bradley K.W."/>
            <person name="Asai D.J."/>
            <person name="Bowman C.A."/>
            <person name="Russell D.A."/>
            <person name="Pope W.H."/>
            <person name="Jacobs-Sera D."/>
            <person name="Hendrix R.W."/>
            <person name="Hatfull G.F."/>
        </authorList>
    </citation>
    <scope>NUCLEOTIDE SEQUENCE [LARGE SCALE GENOMIC DNA]</scope>
    <source>
        <strain evidence="5 6">DSM 27710</strain>
    </source>
</reference>
<keyword evidence="2 4" id="KW-0479">Metal-binding</keyword>
<gene>
    <name evidence="5" type="ORF">AKJ08_0839</name>
</gene>
<dbReference type="EMBL" id="CP012332">
    <property type="protein sequence ID" value="AKU90452.1"/>
    <property type="molecule type" value="Genomic_DNA"/>
</dbReference>
<dbReference type="InterPro" id="IPR032466">
    <property type="entry name" value="Metal_Hydrolase"/>
</dbReference>
<dbReference type="InterPro" id="IPR015991">
    <property type="entry name" value="TatD/YcfH-like"/>
</dbReference>
<accession>A0A0K1PAC3</accession>
<proteinExistence type="inferred from homology"/>
<dbReference type="NCBIfam" id="TIGR00010">
    <property type="entry name" value="YchF/TatD family DNA exonuclease"/>
    <property type="match status" value="1"/>
</dbReference>
<sequence length="257" mass="28519">MDLIDSHAHVDSEKYDGDRDEVIARARQSGVSRIVAVGQWQGPGDFGGAHALAKAHPGYFFATIGIHPHEVANVPEEDWLELERLAALPETIAIGETGLDYFYEHSPREEQRKWFRHQLELASRLGKPVVIHTRDADDDTFEILRDMTPKAGVIHCFTGGPERARAYLDLGLYLSVPGVVTFKNAEPLREAVRAAPLDRLLIETDCPYLAPIPHRGKRNEPAFVRIVAETIAELKGLPVEEVAAATTSNAMELFRLG</sequence>
<feature type="binding site" evidence="4">
    <location>
        <position position="132"/>
    </location>
    <ligand>
        <name>a divalent metal cation</name>
        <dbReference type="ChEBI" id="CHEBI:60240"/>
        <label>2</label>
    </ligand>
</feature>
<keyword evidence="6" id="KW-1185">Reference proteome</keyword>
<dbReference type="InterPro" id="IPR018228">
    <property type="entry name" value="DNase_TatD-rel_CS"/>
</dbReference>
<protein>
    <submittedName>
        <fullName evidence="5">Putative deoxyribonuclease YcfH</fullName>
    </submittedName>
</protein>
<organism evidence="5 6">
    <name type="scientific">Vulgatibacter incomptus</name>
    <dbReference type="NCBI Taxonomy" id="1391653"/>
    <lineage>
        <taxon>Bacteria</taxon>
        <taxon>Pseudomonadati</taxon>
        <taxon>Myxococcota</taxon>
        <taxon>Myxococcia</taxon>
        <taxon>Myxococcales</taxon>
        <taxon>Cystobacterineae</taxon>
        <taxon>Vulgatibacteraceae</taxon>
        <taxon>Vulgatibacter</taxon>
    </lineage>
</organism>
<dbReference type="PIRSF" id="PIRSF005902">
    <property type="entry name" value="DNase_TatD"/>
    <property type="match status" value="1"/>
</dbReference>
<dbReference type="FunFam" id="3.20.20.140:FF:000005">
    <property type="entry name" value="TatD family hydrolase"/>
    <property type="match status" value="1"/>
</dbReference>
<dbReference type="GO" id="GO:0016788">
    <property type="term" value="F:hydrolase activity, acting on ester bonds"/>
    <property type="evidence" value="ECO:0007669"/>
    <property type="project" value="InterPro"/>
</dbReference>
<dbReference type="PANTHER" id="PTHR46124">
    <property type="entry name" value="D-AMINOACYL-TRNA DEACYLASE"/>
    <property type="match status" value="1"/>
</dbReference>
<dbReference type="OrthoDB" id="9810005at2"/>
<feature type="binding site" evidence="4">
    <location>
        <position position="96"/>
    </location>
    <ligand>
        <name>a divalent metal cation</name>
        <dbReference type="ChEBI" id="CHEBI:60240"/>
        <label>1</label>
    </ligand>
</feature>
<dbReference type="CDD" id="cd01310">
    <property type="entry name" value="TatD_DNAse"/>
    <property type="match status" value="1"/>
</dbReference>
<dbReference type="RefSeq" id="WP_050724899.1">
    <property type="nucleotide sequence ID" value="NZ_CP012332.1"/>
</dbReference>
<dbReference type="AlphaFoldDB" id="A0A0K1PAC3"/>
<evidence type="ECO:0000313" key="5">
    <source>
        <dbReference type="EMBL" id="AKU90452.1"/>
    </source>
</evidence>
<feature type="binding site" evidence="4">
    <location>
        <position position="7"/>
    </location>
    <ligand>
        <name>a divalent metal cation</name>
        <dbReference type="ChEBI" id="CHEBI:60240"/>
        <label>1</label>
    </ligand>
</feature>
<dbReference type="PANTHER" id="PTHR46124:SF2">
    <property type="entry name" value="D-AMINOACYL-TRNA DEACYLASE"/>
    <property type="match status" value="1"/>
</dbReference>
<dbReference type="PROSITE" id="PS01137">
    <property type="entry name" value="TATD_1"/>
    <property type="match status" value="1"/>
</dbReference>